<comment type="caution">
    <text evidence="1">The sequence shown here is derived from an EMBL/GenBank/DDBJ whole genome shotgun (WGS) entry which is preliminary data.</text>
</comment>
<reference evidence="1" key="1">
    <citation type="submission" date="2020-03" db="EMBL/GenBank/DDBJ databases">
        <title>A high-quality chromosome-level genome assembly of a woody plant with both climbing and erect habits, Rhamnella rubrinervis.</title>
        <authorList>
            <person name="Lu Z."/>
            <person name="Yang Y."/>
            <person name="Zhu X."/>
            <person name="Sun Y."/>
        </authorList>
    </citation>
    <scope>NUCLEOTIDE SEQUENCE</scope>
    <source>
        <strain evidence="1">BYM</strain>
        <tissue evidence="1">Leaf</tissue>
    </source>
</reference>
<dbReference type="OrthoDB" id="1735360at2759"/>
<dbReference type="EMBL" id="VOIH02000001">
    <property type="protein sequence ID" value="KAF3457260.1"/>
    <property type="molecule type" value="Genomic_DNA"/>
</dbReference>
<proteinExistence type="predicted"/>
<evidence type="ECO:0000313" key="1">
    <source>
        <dbReference type="EMBL" id="KAF3457260.1"/>
    </source>
</evidence>
<gene>
    <name evidence="1" type="ORF">FNV43_RR01917</name>
</gene>
<sequence length="191" mass="21303">MMGLEFASKEAHVLLQRSCRLEHRGSLLGIVPNWVNILRRILNWRLMGVTSLGVYVLNYPNATPASDSEPLSFHLSQPSLDEMIQVSCSPLIFSRGQPLPEPNGFLLKTAPNGDVEMHEDINTTDFTEEESSFDPGASAGDVSDVKGVSELSGRDSVVGSEVNWEADRLSMLLDKCNMVQNMMDQKLFYYY</sequence>
<dbReference type="AlphaFoldDB" id="A0A8K0HSZ4"/>
<protein>
    <submittedName>
        <fullName evidence="1">Uncharacterized protein</fullName>
    </submittedName>
</protein>
<evidence type="ECO:0000313" key="2">
    <source>
        <dbReference type="Proteomes" id="UP000796880"/>
    </source>
</evidence>
<organism evidence="1 2">
    <name type="scientific">Rhamnella rubrinervis</name>
    <dbReference type="NCBI Taxonomy" id="2594499"/>
    <lineage>
        <taxon>Eukaryota</taxon>
        <taxon>Viridiplantae</taxon>
        <taxon>Streptophyta</taxon>
        <taxon>Embryophyta</taxon>
        <taxon>Tracheophyta</taxon>
        <taxon>Spermatophyta</taxon>
        <taxon>Magnoliopsida</taxon>
        <taxon>eudicotyledons</taxon>
        <taxon>Gunneridae</taxon>
        <taxon>Pentapetalae</taxon>
        <taxon>rosids</taxon>
        <taxon>fabids</taxon>
        <taxon>Rosales</taxon>
        <taxon>Rhamnaceae</taxon>
        <taxon>rhamnoid group</taxon>
        <taxon>Rhamneae</taxon>
        <taxon>Rhamnella</taxon>
    </lineage>
</organism>
<keyword evidence="2" id="KW-1185">Reference proteome</keyword>
<dbReference type="Proteomes" id="UP000796880">
    <property type="component" value="Unassembled WGS sequence"/>
</dbReference>
<accession>A0A8K0HSZ4</accession>
<name>A0A8K0HSZ4_9ROSA</name>